<proteinExistence type="inferred from homology"/>
<dbReference type="EMBL" id="JAUHJS010000001">
    <property type="protein sequence ID" value="MDN4163990.1"/>
    <property type="molecule type" value="Genomic_DNA"/>
</dbReference>
<evidence type="ECO:0000313" key="13">
    <source>
        <dbReference type="Proteomes" id="UP001168552"/>
    </source>
</evidence>
<evidence type="ECO:0000256" key="8">
    <source>
        <dbReference type="ARBA" id="ARBA00023136"/>
    </source>
</evidence>
<keyword evidence="13" id="KW-1185">Reference proteome</keyword>
<feature type="transmembrane region" description="Helical" evidence="9">
    <location>
        <begin position="182"/>
        <end position="199"/>
    </location>
</feature>
<dbReference type="InterPro" id="IPR036837">
    <property type="entry name" value="Cation_efflux_CTD_sf"/>
</dbReference>
<dbReference type="Proteomes" id="UP001168552">
    <property type="component" value="Unassembled WGS sequence"/>
</dbReference>
<dbReference type="RefSeq" id="WP_320002519.1">
    <property type="nucleotide sequence ID" value="NZ_JAUHJS010000001.1"/>
</dbReference>
<evidence type="ECO:0000256" key="7">
    <source>
        <dbReference type="ARBA" id="ARBA00023065"/>
    </source>
</evidence>
<sequence length="295" mass="32773">MHSHSHTHTHSHDATQNIGVAFWLNTGFALIELVGGMLTNSVAILSDALHDLGDSLSLGLAWYFEKKSTQKRDQHFTYGYRRFSVLGALINALILLVGSLFIISEAIKRFQSPEAVHAGGMIGLAILGIFANGLAMLRLKKGHSHNEKVVSLHILEDVLGWVAVLIGSICMYFWELPWLDPLLSLLIACYILFNIYGHLKGTFRIILQAVPANLSAEDIKQKLSRFTQVAEVHDVRAWTLDGNHHVLSLHVVLNGNPELTQLESLKKEIKASLSDYHLQHVTLEFEALDSACKDA</sequence>
<dbReference type="InterPro" id="IPR027470">
    <property type="entry name" value="Cation_efflux_CTD"/>
</dbReference>
<protein>
    <submittedName>
        <fullName evidence="12">Cation diffusion facilitator family transporter</fullName>
    </submittedName>
</protein>
<name>A0ABT8F0M9_9BACT</name>
<evidence type="ECO:0000256" key="1">
    <source>
        <dbReference type="ARBA" id="ARBA00004141"/>
    </source>
</evidence>
<dbReference type="Pfam" id="PF01545">
    <property type="entry name" value="Cation_efflux"/>
    <property type="match status" value="1"/>
</dbReference>
<keyword evidence="5" id="KW-0864">Zinc transport</keyword>
<evidence type="ECO:0000256" key="6">
    <source>
        <dbReference type="ARBA" id="ARBA00022989"/>
    </source>
</evidence>
<keyword evidence="6 9" id="KW-1133">Transmembrane helix</keyword>
<evidence type="ECO:0000259" key="10">
    <source>
        <dbReference type="Pfam" id="PF01545"/>
    </source>
</evidence>
<evidence type="ECO:0000256" key="2">
    <source>
        <dbReference type="ARBA" id="ARBA00008873"/>
    </source>
</evidence>
<organism evidence="12 13">
    <name type="scientific">Shiella aurantiaca</name>
    <dbReference type="NCBI Taxonomy" id="3058365"/>
    <lineage>
        <taxon>Bacteria</taxon>
        <taxon>Pseudomonadati</taxon>
        <taxon>Bacteroidota</taxon>
        <taxon>Cytophagia</taxon>
        <taxon>Cytophagales</taxon>
        <taxon>Shiellaceae</taxon>
        <taxon>Shiella</taxon>
    </lineage>
</organism>
<dbReference type="Gene3D" id="3.30.70.1350">
    <property type="entry name" value="Cation efflux protein, cytoplasmic domain"/>
    <property type="match status" value="1"/>
</dbReference>
<comment type="subcellular location">
    <subcellularLocation>
        <location evidence="1">Membrane</location>
        <topology evidence="1">Multi-pass membrane protein</topology>
    </subcellularLocation>
</comment>
<evidence type="ECO:0000256" key="3">
    <source>
        <dbReference type="ARBA" id="ARBA00022448"/>
    </source>
</evidence>
<dbReference type="SUPFAM" id="SSF160240">
    <property type="entry name" value="Cation efflux protein cytoplasmic domain-like"/>
    <property type="match status" value="1"/>
</dbReference>
<evidence type="ECO:0000256" key="4">
    <source>
        <dbReference type="ARBA" id="ARBA00022692"/>
    </source>
</evidence>
<feature type="domain" description="Cation efflux protein cytoplasmic" evidence="11">
    <location>
        <begin position="215"/>
        <end position="285"/>
    </location>
</feature>
<dbReference type="InterPro" id="IPR027469">
    <property type="entry name" value="Cation_efflux_TMD_sf"/>
</dbReference>
<evidence type="ECO:0000259" key="11">
    <source>
        <dbReference type="Pfam" id="PF16916"/>
    </source>
</evidence>
<keyword evidence="7" id="KW-0406">Ion transport</keyword>
<feature type="transmembrane region" description="Helical" evidence="9">
    <location>
        <begin position="115"/>
        <end position="137"/>
    </location>
</feature>
<keyword evidence="4 9" id="KW-0812">Transmembrane</keyword>
<feature type="transmembrane region" description="Helical" evidence="9">
    <location>
        <begin position="85"/>
        <end position="103"/>
    </location>
</feature>
<comment type="similarity">
    <text evidence="2">Belongs to the cation diffusion facilitator (CDF) transporter (TC 2.A.4) family. SLC30A subfamily.</text>
</comment>
<feature type="domain" description="Cation efflux protein transmembrane" evidence="10">
    <location>
        <begin position="20"/>
        <end position="207"/>
    </location>
</feature>
<evidence type="ECO:0000256" key="9">
    <source>
        <dbReference type="SAM" id="Phobius"/>
    </source>
</evidence>
<feature type="transmembrane region" description="Helical" evidence="9">
    <location>
        <begin position="20"/>
        <end position="38"/>
    </location>
</feature>
<keyword evidence="3" id="KW-0813">Transport</keyword>
<gene>
    <name evidence="12" type="ORF">QWY31_00675</name>
</gene>
<dbReference type="Pfam" id="PF16916">
    <property type="entry name" value="ZT_dimer"/>
    <property type="match status" value="1"/>
</dbReference>
<dbReference type="SUPFAM" id="SSF161111">
    <property type="entry name" value="Cation efflux protein transmembrane domain-like"/>
    <property type="match status" value="1"/>
</dbReference>
<dbReference type="PANTHER" id="PTHR11562">
    <property type="entry name" value="CATION EFFLUX PROTEIN/ ZINC TRANSPORTER"/>
    <property type="match status" value="1"/>
</dbReference>
<dbReference type="NCBIfam" id="TIGR01297">
    <property type="entry name" value="CDF"/>
    <property type="match status" value="1"/>
</dbReference>
<accession>A0ABT8F0M9</accession>
<reference evidence="12" key="1">
    <citation type="submission" date="2023-06" db="EMBL/GenBank/DDBJ databases">
        <title>Cytophagales bacterium Strain LB-30, isolated from soil.</title>
        <authorList>
            <person name="Liu B."/>
        </authorList>
    </citation>
    <scope>NUCLEOTIDE SEQUENCE</scope>
    <source>
        <strain evidence="12">LB-30</strain>
    </source>
</reference>
<dbReference type="InterPro" id="IPR050681">
    <property type="entry name" value="CDF/SLC30A"/>
</dbReference>
<dbReference type="InterPro" id="IPR002524">
    <property type="entry name" value="Cation_efflux"/>
</dbReference>
<dbReference type="PANTHER" id="PTHR11562:SF17">
    <property type="entry name" value="RE54080P-RELATED"/>
    <property type="match status" value="1"/>
</dbReference>
<keyword evidence="8 9" id="KW-0472">Membrane</keyword>
<keyword evidence="5" id="KW-0862">Zinc</keyword>
<evidence type="ECO:0000256" key="5">
    <source>
        <dbReference type="ARBA" id="ARBA00022906"/>
    </source>
</evidence>
<feature type="transmembrane region" description="Helical" evidence="9">
    <location>
        <begin position="158"/>
        <end position="176"/>
    </location>
</feature>
<evidence type="ECO:0000313" key="12">
    <source>
        <dbReference type="EMBL" id="MDN4163990.1"/>
    </source>
</evidence>
<comment type="caution">
    <text evidence="12">The sequence shown here is derived from an EMBL/GenBank/DDBJ whole genome shotgun (WGS) entry which is preliminary data.</text>
</comment>
<dbReference type="Gene3D" id="1.20.1510.10">
    <property type="entry name" value="Cation efflux protein transmembrane domain"/>
    <property type="match status" value="1"/>
</dbReference>
<dbReference type="InterPro" id="IPR058533">
    <property type="entry name" value="Cation_efflux_TM"/>
</dbReference>